<dbReference type="EMBL" id="JACGCM010001654">
    <property type="protein sequence ID" value="KAF6152150.1"/>
    <property type="molecule type" value="Genomic_DNA"/>
</dbReference>
<feature type="region of interest" description="Disordered" evidence="1">
    <location>
        <begin position="61"/>
        <end position="117"/>
    </location>
</feature>
<evidence type="ECO:0000313" key="3">
    <source>
        <dbReference type="Proteomes" id="UP000541444"/>
    </source>
</evidence>
<protein>
    <submittedName>
        <fullName evidence="2">Uncharacterized protein</fullName>
    </submittedName>
</protein>
<dbReference type="AlphaFoldDB" id="A0A7J7MBJ3"/>
<comment type="caution">
    <text evidence="2">The sequence shown here is derived from an EMBL/GenBank/DDBJ whole genome shotgun (WGS) entry which is preliminary data.</text>
</comment>
<accession>A0A7J7MBJ3</accession>
<dbReference type="PANTHER" id="PTHR34956:SF2">
    <property type="entry name" value="OS05G0397300 PROTEIN"/>
    <property type="match status" value="1"/>
</dbReference>
<dbReference type="OrthoDB" id="1081388at2759"/>
<organism evidence="2 3">
    <name type="scientific">Kingdonia uniflora</name>
    <dbReference type="NCBI Taxonomy" id="39325"/>
    <lineage>
        <taxon>Eukaryota</taxon>
        <taxon>Viridiplantae</taxon>
        <taxon>Streptophyta</taxon>
        <taxon>Embryophyta</taxon>
        <taxon>Tracheophyta</taxon>
        <taxon>Spermatophyta</taxon>
        <taxon>Magnoliopsida</taxon>
        <taxon>Ranunculales</taxon>
        <taxon>Circaeasteraceae</taxon>
        <taxon>Kingdonia</taxon>
    </lineage>
</organism>
<name>A0A7J7MBJ3_9MAGN</name>
<feature type="compositionally biased region" description="Polar residues" evidence="1">
    <location>
        <begin position="80"/>
        <end position="92"/>
    </location>
</feature>
<dbReference type="Proteomes" id="UP000541444">
    <property type="component" value="Unassembled WGS sequence"/>
</dbReference>
<proteinExistence type="predicted"/>
<reference evidence="2 3" key="1">
    <citation type="journal article" date="2020" name="IScience">
        <title>Genome Sequencing of the Endangered Kingdonia uniflora (Circaeasteraceae, Ranunculales) Reveals Potential Mechanisms of Evolutionary Specialization.</title>
        <authorList>
            <person name="Sun Y."/>
            <person name="Deng T."/>
            <person name="Zhang A."/>
            <person name="Moore M.J."/>
            <person name="Landis J.B."/>
            <person name="Lin N."/>
            <person name="Zhang H."/>
            <person name="Zhang X."/>
            <person name="Huang J."/>
            <person name="Zhang X."/>
            <person name="Sun H."/>
            <person name="Wang H."/>
        </authorList>
    </citation>
    <scope>NUCLEOTIDE SEQUENCE [LARGE SCALE GENOMIC DNA]</scope>
    <source>
        <strain evidence="2">TB1705</strain>
        <tissue evidence="2">Leaf</tissue>
    </source>
</reference>
<evidence type="ECO:0000313" key="2">
    <source>
        <dbReference type="EMBL" id="KAF6152150.1"/>
    </source>
</evidence>
<dbReference type="PANTHER" id="PTHR34956">
    <property type="entry name" value="OS05G0397300 PROTEIN"/>
    <property type="match status" value="1"/>
</dbReference>
<feature type="compositionally biased region" description="Polar residues" evidence="1">
    <location>
        <begin position="107"/>
        <end position="117"/>
    </location>
</feature>
<gene>
    <name evidence="2" type="ORF">GIB67_005796</name>
</gene>
<keyword evidence="3" id="KW-1185">Reference proteome</keyword>
<sequence>MEVEDDVFYADISQRIALLIMDDDEDPTVHCPPVSLQAFTRATMQSPHQLYDQAFRRERSKGTGVFIPRSSLPRRKNRQGRSTSFNTKSNYRQPERSRVVSDVNCRNDPSSKFYSSK</sequence>
<evidence type="ECO:0000256" key="1">
    <source>
        <dbReference type="SAM" id="MobiDB-lite"/>
    </source>
</evidence>